<dbReference type="AlphaFoldDB" id="A0A561DYD5"/>
<proteinExistence type="predicted"/>
<name>A0A561DYD5_9BACI</name>
<reference evidence="2 3" key="1">
    <citation type="submission" date="2019-06" db="EMBL/GenBank/DDBJ databases">
        <title>Sorghum-associated microbial communities from plants grown in Nebraska, USA.</title>
        <authorList>
            <person name="Schachtman D."/>
        </authorList>
    </citation>
    <scope>NUCLEOTIDE SEQUENCE [LARGE SCALE GENOMIC DNA]</scope>
    <source>
        <strain evidence="2 3">2482</strain>
    </source>
</reference>
<comment type="caution">
    <text evidence="2">The sequence shown here is derived from an EMBL/GenBank/DDBJ whole genome shotgun (WGS) entry which is preliminary data.</text>
</comment>
<dbReference type="Pfam" id="PF05504">
    <property type="entry name" value="Spore_GerAC"/>
    <property type="match status" value="1"/>
</dbReference>
<dbReference type="EMBL" id="VIVN01000001">
    <property type="protein sequence ID" value="TWE08371.1"/>
    <property type="molecule type" value="Genomic_DNA"/>
</dbReference>
<evidence type="ECO:0000313" key="2">
    <source>
        <dbReference type="EMBL" id="TWE08371.1"/>
    </source>
</evidence>
<accession>A0A561DYD5</accession>
<organism evidence="2 3">
    <name type="scientific">Neobacillus bataviensis</name>
    <dbReference type="NCBI Taxonomy" id="220685"/>
    <lineage>
        <taxon>Bacteria</taxon>
        <taxon>Bacillati</taxon>
        <taxon>Bacillota</taxon>
        <taxon>Bacilli</taxon>
        <taxon>Bacillales</taxon>
        <taxon>Bacillaceae</taxon>
        <taxon>Neobacillus</taxon>
    </lineage>
</organism>
<dbReference type="Gene3D" id="3.30.300.210">
    <property type="entry name" value="Nutrient germinant receptor protein C, domain 3"/>
    <property type="match status" value="1"/>
</dbReference>
<keyword evidence="3" id="KW-1185">Reference proteome</keyword>
<protein>
    <submittedName>
        <fullName evidence="2">Spore germination B3/GerAC like protein</fullName>
    </submittedName>
</protein>
<dbReference type="RefSeq" id="WP_261380535.1">
    <property type="nucleotide sequence ID" value="NZ_VIVN01000001.1"/>
</dbReference>
<dbReference type="InterPro" id="IPR046953">
    <property type="entry name" value="Spore_GerAC-like_C"/>
</dbReference>
<gene>
    <name evidence="2" type="ORF">FB550_101392</name>
</gene>
<sequence length="83" mass="9826">MEEASKRVPIRNLSDFEKAAQKSINKRIENLLVKIQKSNIDPIGFGLRYRSRLLMMMIGNNGKAYIQILYLRLNQKYKLRIRD</sequence>
<dbReference type="Proteomes" id="UP000319671">
    <property type="component" value="Unassembled WGS sequence"/>
</dbReference>
<evidence type="ECO:0000313" key="3">
    <source>
        <dbReference type="Proteomes" id="UP000319671"/>
    </source>
</evidence>
<dbReference type="InterPro" id="IPR038501">
    <property type="entry name" value="Spore_GerAC_C_sf"/>
</dbReference>
<evidence type="ECO:0000259" key="1">
    <source>
        <dbReference type="Pfam" id="PF05504"/>
    </source>
</evidence>
<feature type="domain" description="Spore germination GerAC-like C-terminal" evidence="1">
    <location>
        <begin position="12"/>
        <end position="52"/>
    </location>
</feature>